<dbReference type="PROSITE" id="PS51910">
    <property type="entry name" value="GH18_2"/>
    <property type="match status" value="1"/>
</dbReference>
<feature type="signal peptide" evidence="9">
    <location>
        <begin position="1"/>
        <end position="23"/>
    </location>
</feature>
<dbReference type="InterPro" id="IPR029070">
    <property type="entry name" value="Chitinase_insertion_sf"/>
</dbReference>
<keyword evidence="2 7" id="KW-0378">Hydrolase</keyword>
<dbReference type="SUPFAM" id="SSF51445">
    <property type="entry name" value="(Trans)glycosidases"/>
    <property type="match status" value="1"/>
</dbReference>
<evidence type="ECO:0000256" key="1">
    <source>
        <dbReference type="ARBA" id="ARBA00000822"/>
    </source>
</evidence>
<evidence type="ECO:0000256" key="8">
    <source>
        <dbReference type="RuleBase" id="RU004453"/>
    </source>
</evidence>
<dbReference type="PANTHER" id="PTHR11177:SF317">
    <property type="entry name" value="CHITINASE 12-RELATED"/>
    <property type="match status" value="1"/>
</dbReference>
<keyword evidence="3" id="KW-0146">Chitin degradation</keyword>
<dbReference type="SUPFAM" id="SSF54556">
    <property type="entry name" value="Chitinase insertion domain"/>
    <property type="match status" value="1"/>
</dbReference>
<name>A0A1X2I888_9FUNG</name>
<comment type="catalytic activity">
    <reaction evidence="1">
        <text>Random endo-hydrolysis of N-acetyl-beta-D-glucosaminide (1-&gt;4)-beta-linkages in chitin and chitodextrins.</text>
        <dbReference type="EC" id="3.2.1.14"/>
    </reaction>
</comment>
<dbReference type="Gene3D" id="3.20.20.80">
    <property type="entry name" value="Glycosidases"/>
    <property type="match status" value="1"/>
</dbReference>
<gene>
    <name evidence="11" type="ORF">BCR42DRAFT_356901</name>
</gene>
<evidence type="ECO:0000313" key="12">
    <source>
        <dbReference type="Proteomes" id="UP000193560"/>
    </source>
</evidence>
<evidence type="ECO:0000256" key="3">
    <source>
        <dbReference type="ARBA" id="ARBA00023024"/>
    </source>
</evidence>
<dbReference type="InterPro" id="IPR017853">
    <property type="entry name" value="GH"/>
</dbReference>
<dbReference type="InterPro" id="IPR001223">
    <property type="entry name" value="Glyco_hydro18_cat"/>
</dbReference>
<sequence length="392" mass="42892">MVSFKAALATLVTACVLIEPSIAASASSDVKISAYVTDWALPSKIAWSKLDLIYYAFAIPDKSGSLGDFDANQLKTVVKEAHSNKKKVSLSVGGWSGSVHFSDLVKSSGSRQKFAKTLIKTVSEYNLDGIDIDWEYPNSPDGVACNSVDKDDTANFLSLMKLLRQDLGQHKLITAAVSTMPFYDSNQQPSAKLDPEWTKTVDFLNVMVYDLSGTWNSKTGANAALKNGGDQGSVEQAIQQWTSAGMSRDQLVVGVPFYGYLAAVDEKATGARAAVPFRSKTQIQGDKYDEKGADPCPGAKATFSGEYQYRSIVSEGVQHNKSDWTNFWDHATFTPYAYNTHQKTLLTYDNPASLKAKAEYVVQHKLGGLMIWSLEMDDANHSLLNSMQAVRK</sequence>
<dbReference type="InterPro" id="IPR001579">
    <property type="entry name" value="Glyco_hydro_18_chit_AS"/>
</dbReference>
<protein>
    <submittedName>
        <fullName evidence="11">Glycoside hydrolase superfamily</fullName>
    </submittedName>
</protein>
<dbReference type="PANTHER" id="PTHR11177">
    <property type="entry name" value="CHITINASE"/>
    <property type="match status" value="1"/>
</dbReference>
<dbReference type="GO" id="GO:0008061">
    <property type="term" value="F:chitin binding"/>
    <property type="evidence" value="ECO:0007669"/>
    <property type="project" value="InterPro"/>
</dbReference>
<evidence type="ECO:0000256" key="2">
    <source>
        <dbReference type="ARBA" id="ARBA00022801"/>
    </source>
</evidence>
<dbReference type="OrthoDB" id="76388at2759"/>
<dbReference type="GO" id="GO:0000272">
    <property type="term" value="P:polysaccharide catabolic process"/>
    <property type="evidence" value="ECO:0007669"/>
    <property type="project" value="UniProtKB-KW"/>
</dbReference>
<evidence type="ECO:0000259" key="10">
    <source>
        <dbReference type="PROSITE" id="PS51910"/>
    </source>
</evidence>
<proteinExistence type="inferred from homology"/>
<dbReference type="SMART" id="SM00636">
    <property type="entry name" value="Glyco_18"/>
    <property type="match status" value="1"/>
</dbReference>
<dbReference type="STRING" id="90262.A0A1X2I888"/>
<dbReference type="EMBL" id="MCGE01000021">
    <property type="protein sequence ID" value="ORZ11431.1"/>
    <property type="molecule type" value="Genomic_DNA"/>
</dbReference>
<keyword evidence="4" id="KW-0119">Carbohydrate metabolism</keyword>
<dbReference type="Gene3D" id="3.10.50.10">
    <property type="match status" value="1"/>
</dbReference>
<evidence type="ECO:0000256" key="4">
    <source>
        <dbReference type="ARBA" id="ARBA00023277"/>
    </source>
</evidence>
<keyword evidence="6" id="KW-0624">Polysaccharide degradation</keyword>
<keyword evidence="5 7" id="KW-0326">Glycosidase</keyword>
<dbReference type="GO" id="GO:0008843">
    <property type="term" value="F:endochitinase activity"/>
    <property type="evidence" value="ECO:0007669"/>
    <property type="project" value="UniProtKB-EC"/>
</dbReference>
<feature type="non-terminal residue" evidence="11">
    <location>
        <position position="392"/>
    </location>
</feature>
<keyword evidence="9" id="KW-0732">Signal</keyword>
<accession>A0A1X2I888</accession>
<dbReference type="InterPro" id="IPR050314">
    <property type="entry name" value="Glycosyl_Hydrlase_18"/>
</dbReference>
<evidence type="ECO:0000256" key="5">
    <source>
        <dbReference type="ARBA" id="ARBA00023295"/>
    </source>
</evidence>
<dbReference type="GO" id="GO:0006032">
    <property type="term" value="P:chitin catabolic process"/>
    <property type="evidence" value="ECO:0007669"/>
    <property type="project" value="UniProtKB-KW"/>
</dbReference>
<reference evidence="11 12" key="1">
    <citation type="submission" date="2016-07" db="EMBL/GenBank/DDBJ databases">
        <title>Pervasive Adenine N6-methylation of Active Genes in Fungi.</title>
        <authorList>
            <consortium name="DOE Joint Genome Institute"/>
            <person name="Mondo S.J."/>
            <person name="Dannebaum R.O."/>
            <person name="Kuo R.C."/>
            <person name="Labutti K."/>
            <person name="Haridas S."/>
            <person name="Kuo A."/>
            <person name="Salamov A."/>
            <person name="Ahrendt S.R."/>
            <person name="Lipzen A."/>
            <person name="Sullivan W."/>
            <person name="Andreopoulos W.B."/>
            <person name="Clum A."/>
            <person name="Lindquist E."/>
            <person name="Daum C."/>
            <person name="Ramamoorthy G.K."/>
            <person name="Gryganskyi A."/>
            <person name="Culley D."/>
            <person name="Magnuson J.K."/>
            <person name="James T.Y."/>
            <person name="O'Malley M.A."/>
            <person name="Stajich J.E."/>
            <person name="Spatafora J.W."/>
            <person name="Visel A."/>
            <person name="Grigoriev I.V."/>
        </authorList>
    </citation>
    <scope>NUCLEOTIDE SEQUENCE [LARGE SCALE GENOMIC DNA]</scope>
    <source>
        <strain evidence="11 12">NRRL 1336</strain>
    </source>
</reference>
<dbReference type="Proteomes" id="UP000193560">
    <property type="component" value="Unassembled WGS sequence"/>
</dbReference>
<comment type="caution">
    <text evidence="11">The sequence shown here is derived from an EMBL/GenBank/DDBJ whole genome shotgun (WGS) entry which is preliminary data.</text>
</comment>
<evidence type="ECO:0000256" key="6">
    <source>
        <dbReference type="ARBA" id="ARBA00023326"/>
    </source>
</evidence>
<evidence type="ECO:0000256" key="9">
    <source>
        <dbReference type="SAM" id="SignalP"/>
    </source>
</evidence>
<comment type="similarity">
    <text evidence="8">Belongs to the glycosyl hydrolase 18 family.</text>
</comment>
<evidence type="ECO:0000313" key="11">
    <source>
        <dbReference type="EMBL" id="ORZ11431.1"/>
    </source>
</evidence>
<dbReference type="Pfam" id="PF00704">
    <property type="entry name" value="Glyco_hydro_18"/>
    <property type="match status" value="1"/>
</dbReference>
<dbReference type="InterPro" id="IPR011583">
    <property type="entry name" value="Chitinase_II/V-like_cat"/>
</dbReference>
<dbReference type="PROSITE" id="PS01095">
    <property type="entry name" value="GH18_1"/>
    <property type="match status" value="1"/>
</dbReference>
<keyword evidence="12" id="KW-1185">Reference proteome</keyword>
<feature type="chain" id="PRO_5013230789" evidence="9">
    <location>
        <begin position="24"/>
        <end position="392"/>
    </location>
</feature>
<organism evidence="11 12">
    <name type="scientific">Absidia repens</name>
    <dbReference type="NCBI Taxonomy" id="90262"/>
    <lineage>
        <taxon>Eukaryota</taxon>
        <taxon>Fungi</taxon>
        <taxon>Fungi incertae sedis</taxon>
        <taxon>Mucoromycota</taxon>
        <taxon>Mucoromycotina</taxon>
        <taxon>Mucoromycetes</taxon>
        <taxon>Mucorales</taxon>
        <taxon>Cunninghamellaceae</taxon>
        <taxon>Absidia</taxon>
    </lineage>
</organism>
<evidence type="ECO:0000256" key="7">
    <source>
        <dbReference type="RuleBase" id="RU000489"/>
    </source>
</evidence>
<dbReference type="AlphaFoldDB" id="A0A1X2I888"/>
<dbReference type="GO" id="GO:0005576">
    <property type="term" value="C:extracellular region"/>
    <property type="evidence" value="ECO:0007669"/>
    <property type="project" value="TreeGrafter"/>
</dbReference>
<feature type="domain" description="GH18" evidence="10">
    <location>
        <begin position="30"/>
        <end position="392"/>
    </location>
</feature>